<keyword evidence="2" id="KW-1185">Reference proteome</keyword>
<proteinExistence type="predicted"/>
<reference evidence="1 2" key="1">
    <citation type="submission" date="2016-07" db="EMBL/GenBank/DDBJ databases">
        <title>Draft genome of the white-rot fungus Obba rivulosa 3A-2.</title>
        <authorList>
            <consortium name="DOE Joint Genome Institute"/>
            <person name="Miettinen O."/>
            <person name="Riley R."/>
            <person name="Acob R."/>
            <person name="Barry K."/>
            <person name="Cullen D."/>
            <person name="De Vries R."/>
            <person name="Hainaut M."/>
            <person name="Hatakka A."/>
            <person name="Henrissat B."/>
            <person name="Hilden K."/>
            <person name="Kuo R."/>
            <person name="Labutti K."/>
            <person name="Lipzen A."/>
            <person name="Makela M.R."/>
            <person name="Sandor L."/>
            <person name="Spatafora J.W."/>
            <person name="Grigoriev I.V."/>
            <person name="Hibbett D.S."/>
        </authorList>
    </citation>
    <scope>NUCLEOTIDE SEQUENCE [LARGE SCALE GENOMIC DNA]</scope>
    <source>
        <strain evidence="1 2">3A-2</strain>
    </source>
</reference>
<sequence length="113" mass="11583">MHIEYKLEGGHFNLIPIGISSVSHPPASRTAAMLTSSIFATILGAVALASGANAVPQAPVLVTTTTTVTSTRSHLTATVTTITGATTTHTSTIFIPARTTSTQTHVRTLSPGS</sequence>
<dbReference type="EMBL" id="KV722605">
    <property type="protein sequence ID" value="OCH85152.1"/>
    <property type="molecule type" value="Genomic_DNA"/>
</dbReference>
<protein>
    <submittedName>
        <fullName evidence="1">Uncharacterized protein</fullName>
    </submittedName>
</protein>
<gene>
    <name evidence="1" type="ORF">OBBRIDRAFT_334553</name>
</gene>
<accession>A0A8E2DFT1</accession>
<name>A0A8E2DFT1_9APHY</name>
<dbReference type="AlphaFoldDB" id="A0A8E2DFT1"/>
<dbReference type="Proteomes" id="UP000250043">
    <property type="component" value="Unassembled WGS sequence"/>
</dbReference>
<evidence type="ECO:0000313" key="1">
    <source>
        <dbReference type="EMBL" id="OCH85152.1"/>
    </source>
</evidence>
<evidence type="ECO:0000313" key="2">
    <source>
        <dbReference type="Proteomes" id="UP000250043"/>
    </source>
</evidence>
<organism evidence="1 2">
    <name type="scientific">Obba rivulosa</name>
    <dbReference type="NCBI Taxonomy" id="1052685"/>
    <lineage>
        <taxon>Eukaryota</taxon>
        <taxon>Fungi</taxon>
        <taxon>Dikarya</taxon>
        <taxon>Basidiomycota</taxon>
        <taxon>Agaricomycotina</taxon>
        <taxon>Agaricomycetes</taxon>
        <taxon>Polyporales</taxon>
        <taxon>Gelatoporiaceae</taxon>
        <taxon>Obba</taxon>
    </lineage>
</organism>